<evidence type="ECO:0000313" key="1">
    <source>
        <dbReference type="EMBL" id="ADZ81072.1"/>
    </source>
</evidence>
<dbReference type="EMBL" id="CP002584">
    <property type="protein sequence ID" value="ADZ81072.1"/>
    <property type="molecule type" value="Genomic_DNA"/>
</dbReference>
<name>F4C7L1_SPHS2</name>
<dbReference type="AlphaFoldDB" id="F4C7L1"/>
<organism evidence="1">
    <name type="scientific">Sphingobacterium sp. (strain 21)</name>
    <dbReference type="NCBI Taxonomy" id="743722"/>
    <lineage>
        <taxon>Bacteria</taxon>
        <taxon>Pseudomonadati</taxon>
        <taxon>Bacteroidota</taxon>
        <taxon>Sphingobacteriia</taxon>
        <taxon>Sphingobacteriales</taxon>
        <taxon>Sphingobacteriaceae</taxon>
        <taxon>Sphingobacterium</taxon>
    </lineage>
</organism>
<dbReference type="STRING" id="743722.Sph21_4555"/>
<dbReference type="HOGENOM" id="CLU_2332213_0_0_10"/>
<sequence>MDFPKLRALYIAIFSNLLFPPRNKKHIFLIGQSKNYVYHNSSSLSSIYLELTLRETQNHFNNREKKTIYRQLHFFSIKTSKQKTMKTPKHRQILTLAK</sequence>
<dbReference type="KEGG" id="shg:Sph21_4555"/>
<proteinExistence type="predicted"/>
<protein>
    <submittedName>
        <fullName evidence="1">Uncharacterized protein</fullName>
    </submittedName>
</protein>
<gene>
    <name evidence="1" type="ordered locus">Sph21_4555</name>
</gene>
<accession>F4C7L1</accession>
<reference evidence="1" key="1">
    <citation type="submission" date="2011-03" db="EMBL/GenBank/DDBJ databases">
        <title>Complete sequence of Sphingobacterium sp. 21.</title>
        <authorList>
            <consortium name="US DOE Joint Genome Institute"/>
            <person name="Lucas S."/>
            <person name="Copeland A."/>
            <person name="Lapidus A."/>
            <person name="Cheng J.-F."/>
            <person name="Goodwin L."/>
            <person name="Pitluck S."/>
            <person name="Davenport K."/>
            <person name="Detter J.C."/>
            <person name="Han C."/>
            <person name="Tapia R."/>
            <person name="Land M."/>
            <person name="Hauser L."/>
            <person name="Kyrpides N."/>
            <person name="Ivanova N."/>
            <person name="Ovchinnikova G."/>
            <person name="Pagani I."/>
            <person name="Siebers A.K."/>
            <person name="Allgaier M."/>
            <person name="Thelen M.P."/>
            <person name="Hugenholtz P."/>
            <person name="Woyke T."/>
        </authorList>
    </citation>
    <scope>NUCLEOTIDE SEQUENCE</scope>
    <source>
        <strain evidence="1">21</strain>
    </source>
</reference>